<proteinExistence type="predicted"/>
<reference evidence="1 2" key="1">
    <citation type="journal article" date="2013" name="Genome Announc.">
        <title>Draft Genome Sequence of Streptomyces viridochromogenes Strain Tu57, Producer of Avilamycin.</title>
        <authorList>
            <person name="Gruning B.A."/>
            <person name="Erxleben A."/>
            <person name="Hahnlein A."/>
            <person name="Gunther S."/>
        </authorList>
    </citation>
    <scope>NUCLEOTIDE SEQUENCE [LARGE SCALE GENOMIC DNA]</scope>
    <source>
        <strain evidence="1 2">Tue57</strain>
    </source>
</reference>
<dbReference type="EMBL" id="AMLP01000228">
    <property type="protein sequence ID" value="ELS51621.1"/>
    <property type="molecule type" value="Genomic_DNA"/>
</dbReference>
<evidence type="ECO:0000313" key="2">
    <source>
        <dbReference type="Proteomes" id="UP000011205"/>
    </source>
</evidence>
<comment type="caution">
    <text evidence="1">The sequence shown here is derived from an EMBL/GenBank/DDBJ whole genome shotgun (WGS) entry which is preliminary data.</text>
</comment>
<evidence type="ECO:0000313" key="1">
    <source>
        <dbReference type="EMBL" id="ELS51621.1"/>
    </source>
</evidence>
<organism evidence="1 2">
    <name type="scientific">Streptomyces viridochromogenes Tue57</name>
    <dbReference type="NCBI Taxonomy" id="1160705"/>
    <lineage>
        <taxon>Bacteria</taxon>
        <taxon>Bacillati</taxon>
        <taxon>Actinomycetota</taxon>
        <taxon>Actinomycetes</taxon>
        <taxon>Kitasatosporales</taxon>
        <taxon>Streptomycetaceae</taxon>
        <taxon>Streptomyces</taxon>
    </lineage>
</organism>
<gene>
    <name evidence="1" type="ORF">STVIR_7393</name>
</gene>
<dbReference type="AlphaFoldDB" id="L8P262"/>
<accession>L8P262</accession>
<name>L8P262_STRVR</name>
<dbReference type="Proteomes" id="UP000011205">
    <property type="component" value="Unassembled WGS sequence"/>
</dbReference>
<sequence length="34" mass="3735">MPRVGKTYRSVPAGGPLVSGALAHLRRDYVVRRV</sequence>
<protein>
    <submittedName>
        <fullName evidence="1">Uncharacterized protein</fullName>
    </submittedName>
</protein>